<sequence length="187" mass="20475">MPAITTNDLKNGITLELDNGLFTVVEFQHVKPGKGGAFVRTKLRNLKNGNLLEKTFNAGIRVEQAILDKRDMQFLYKDGDDFVFMDTESYDQMTVTPVALGDAANYLVEQAMAIIAYHNGEIVTVEIPASAELIVADTEPGLQGDRVSGARKPATLETGKVIQVPLFVNVGDKVKVDTRTGDYVTRV</sequence>
<dbReference type="Pfam" id="PF09285">
    <property type="entry name" value="Elong-fact-P_C"/>
    <property type="match status" value="1"/>
</dbReference>
<evidence type="ECO:0000256" key="6">
    <source>
        <dbReference type="ARBA" id="ARBA00022917"/>
    </source>
</evidence>
<dbReference type="PROSITE" id="PS01275">
    <property type="entry name" value="EFP"/>
    <property type="match status" value="1"/>
</dbReference>
<dbReference type="NCBIfam" id="NF001810">
    <property type="entry name" value="PRK00529.1"/>
    <property type="match status" value="1"/>
</dbReference>
<keyword evidence="6" id="KW-0648">Protein biosynthesis</keyword>
<comment type="subcellular location">
    <subcellularLocation>
        <location evidence="1">Cytoplasm</location>
    </subcellularLocation>
</comment>
<dbReference type="EMBL" id="CAEZUL010000010">
    <property type="protein sequence ID" value="CAB4591437.1"/>
    <property type="molecule type" value="Genomic_DNA"/>
</dbReference>
<dbReference type="FunFam" id="2.30.30.30:FF:000003">
    <property type="entry name" value="Elongation factor P"/>
    <property type="match status" value="1"/>
</dbReference>
<comment type="pathway">
    <text evidence="2">Protein biosynthesis; polypeptide chain elongation.</text>
</comment>
<dbReference type="Gene3D" id="2.30.30.30">
    <property type="match status" value="1"/>
</dbReference>
<dbReference type="GO" id="GO:0003746">
    <property type="term" value="F:translation elongation factor activity"/>
    <property type="evidence" value="ECO:0007669"/>
    <property type="project" value="UniProtKB-KW"/>
</dbReference>
<dbReference type="Pfam" id="PF08207">
    <property type="entry name" value="EFP_N"/>
    <property type="match status" value="1"/>
</dbReference>
<dbReference type="InterPro" id="IPR012340">
    <property type="entry name" value="NA-bd_OB-fold"/>
</dbReference>
<dbReference type="SMART" id="SM01185">
    <property type="entry name" value="EFP"/>
    <property type="match status" value="1"/>
</dbReference>
<keyword evidence="4" id="KW-0963">Cytoplasm</keyword>
<dbReference type="InterPro" id="IPR008991">
    <property type="entry name" value="Translation_prot_SH3-like_sf"/>
</dbReference>
<dbReference type="InterPro" id="IPR001059">
    <property type="entry name" value="Transl_elong_P/YeiP_cen"/>
</dbReference>
<dbReference type="NCBIfam" id="TIGR00038">
    <property type="entry name" value="efp"/>
    <property type="match status" value="1"/>
</dbReference>
<dbReference type="InterPro" id="IPR011768">
    <property type="entry name" value="Transl_elongation_fac_P"/>
</dbReference>
<protein>
    <submittedName>
        <fullName evidence="9">Unannotated protein</fullName>
    </submittedName>
</protein>
<dbReference type="FunFam" id="2.40.50.140:FF:000009">
    <property type="entry name" value="Elongation factor P"/>
    <property type="match status" value="1"/>
</dbReference>
<keyword evidence="5" id="KW-0251">Elongation factor</keyword>
<dbReference type="UniPathway" id="UPA00345"/>
<dbReference type="PIRSF" id="PIRSF005901">
    <property type="entry name" value="EF-P"/>
    <property type="match status" value="1"/>
</dbReference>
<evidence type="ECO:0000256" key="2">
    <source>
        <dbReference type="ARBA" id="ARBA00004815"/>
    </source>
</evidence>
<dbReference type="AlphaFoldDB" id="A0A6J6FRM6"/>
<evidence type="ECO:0000259" key="7">
    <source>
        <dbReference type="SMART" id="SM00841"/>
    </source>
</evidence>
<dbReference type="InterPro" id="IPR013852">
    <property type="entry name" value="Transl_elong_P/YeiP_CS"/>
</dbReference>
<evidence type="ECO:0000256" key="5">
    <source>
        <dbReference type="ARBA" id="ARBA00022768"/>
    </source>
</evidence>
<dbReference type="FunFam" id="2.40.50.140:FF:000004">
    <property type="entry name" value="Elongation factor P"/>
    <property type="match status" value="1"/>
</dbReference>
<evidence type="ECO:0000256" key="3">
    <source>
        <dbReference type="ARBA" id="ARBA00009479"/>
    </source>
</evidence>
<evidence type="ECO:0000259" key="8">
    <source>
        <dbReference type="SMART" id="SM01185"/>
    </source>
</evidence>
<dbReference type="GO" id="GO:0005829">
    <property type="term" value="C:cytosol"/>
    <property type="evidence" value="ECO:0007669"/>
    <property type="project" value="UniProtKB-ARBA"/>
</dbReference>
<proteinExistence type="inferred from homology"/>
<accession>A0A6J6FRM6</accession>
<dbReference type="Pfam" id="PF01132">
    <property type="entry name" value="EFP"/>
    <property type="match status" value="1"/>
</dbReference>
<reference evidence="9" key="1">
    <citation type="submission" date="2020-05" db="EMBL/GenBank/DDBJ databases">
        <authorList>
            <person name="Chiriac C."/>
            <person name="Salcher M."/>
            <person name="Ghai R."/>
            <person name="Kavagutti S V."/>
        </authorList>
    </citation>
    <scope>NUCLEOTIDE SEQUENCE</scope>
</reference>
<comment type="similarity">
    <text evidence="3">Belongs to the elongation factor P family.</text>
</comment>
<dbReference type="PANTHER" id="PTHR30053">
    <property type="entry name" value="ELONGATION FACTOR P"/>
    <property type="match status" value="1"/>
</dbReference>
<dbReference type="Gene3D" id="2.40.50.140">
    <property type="entry name" value="Nucleic acid-binding proteins"/>
    <property type="match status" value="2"/>
</dbReference>
<gene>
    <name evidence="9" type="ORF">UFOPK1808_00176</name>
</gene>
<evidence type="ECO:0000313" key="9">
    <source>
        <dbReference type="EMBL" id="CAB4591437.1"/>
    </source>
</evidence>
<dbReference type="SMART" id="SM00841">
    <property type="entry name" value="Elong-fact-P_C"/>
    <property type="match status" value="1"/>
</dbReference>
<dbReference type="HAMAP" id="MF_00141">
    <property type="entry name" value="EF_P"/>
    <property type="match status" value="1"/>
</dbReference>
<dbReference type="PANTHER" id="PTHR30053:SF12">
    <property type="entry name" value="ELONGATION FACTOR P (EF-P) FAMILY PROTEIN"/>
    <property type="match status" value="1"/>
</dbReference>
<dbReference type="InterPro" id="IPR013185">
    <property type="entry name" value="Transl_elong_KOW-like"/>
</dbReference>
<organism evidence="9">
    <name type="scientific">freshwater metagenome</name>
    <dbReference type="NCBI Taxonomy" id="449393"/>
    <lineage>
        <taxon>unclassified sequences</taxon>
        <taxon>metagenomes</taxon>
        <taxon>ecological metagenomes</taxon>
    </lineage>
</organism>
<dbReference type="CDD" id="cd04470">
    <property type="entry name" value="S1_EF-P_repeat_1"/>
    <property type="match status" value="1"/>
</dbReference>
<dbReference type="GO" id="GO:0043043">
    <property type="term" value="P:peptide biosynthetic process"/>
    <property type="evidence" value="ECO:0007669"/>
    <property type="project" value="InterPro"/>
</dbReference>
<dbReference type="InterPro" id="IPR015365">
    <property type="entry name" value="Elong-fact-P_C"/>
</dbReference>
<name>A0A6J6FRM6_9ZZZZ</name>
<dbReference type="CDD" id="cd05794">
    <property type="entry name" value="S1_EF-P_repeat_2"/>
    <property type="match status" value="1"/>
</dbReference>
<dbReference type="InterPro" id="IPR014722">
    <property type="entry name" value="Rib_uL2_dom2"/>
</dbReference>
<evidence type="ECO:0000256" key="1">
    <source>
        <dbReference type="ARBA" id="ARBA00004496"/>
    </source>
</evidence>
<dbReference type="SUPFAM" id="SSF50104">
    <property type="entry name" value="Translation proteins SH3-like domain"/>
    <property type="match status" value="1"/>
</dbReference>
<feature type="domain" description="Elongation factor P C-terminal" evidence="7">
    <location>
        <begin position="131"/>
        <end position="186"/>
    </location>
</feature>
<dbReference type="InterPro" id="IPR020599">
    <property type="entry name" value="Transl_elong_fac_P/YeiP"/>
</dbReference>
<feature type="domain" description="Translation elongation factor P/YeiP central" evidence="8">
    <location>
        <begin position="69"/>
        <end position="123"/>
    </location>
</feature>
<dbReference type="SUPFAM" id="SSF50249">
    <property type="entry name" value="Nucleic acid-binding proteins"/>
    <property type="match status" value="2"/>
</dbReference>
<evidence type="ECO:0000256" key="4">
    <source>
        <dbReference type="ARBA" id="ARBA00022490"/>
    </source>
</evidence>